<proteinExistence type="predicted"/>
<dbReference type="Proteomes" id="UP000314294">
    <property type="component" value="Unassembled WGS sequence"/>
</dbReference>
<evidence type="ECO:0000256" key="1">
    <source>
        <dbReference type="SAM" id="MobiDB-lite"/>
    </source>
</evidence>
<organism evidence="2 3">
    <name type="scientific">Liparis tanakae</name>
    <name type="common">Tanaka's snailfish</name>
    <dbReference type="NCBI Taxonomy" id="230148"/>
    <lineage>
        <taxon>Eukaryota</taxon>
        <taxon>Metazoa</taxon>
        <taxon>Chordata</taxon>
        <taxon>Craniata</taxon>
        <taxon>Vertebrata</taxon>
        <taxon>Euteleostomi</taxon>
        <taxon>Actinopterygii</taxon>
        <taxon>Neopterygii</taxon>
        <taxon>Teleostei</taxon>
        <taxon>Neoteleostei</taxon>
        <taxon>Acanthomorphata</taxon>
        <taxon>Eupercaria</taxon>
        <taxon>Perciformes</taxon>
        <taxon>Cottioidei</taxon>
        <taxon>Cottales</taxon>
        <taxon>Liparidae</taxon>
        <taxon>Liparis</taxon>
    </lineage>
</organism>
<protein>
    <submittedName>
        <fullName evidence="2">Uncharacterized protein</fullName>
    </submittedName>
</protein>
<feature type="region of interest" description="Disordered" evidence="1">
    <location>
        <begin position="90"/>
        <end position="150"/>
    </location>
</feature>
<reference evidence="2 3" key="1">
    <citation type="submission" date="2019-03" db="EMBL/GenBank/DDBJ databases">
        <title>First draft genome of Liparis tanakae, snailfish: a comprehensive survey of snailfish specific genes.</title>
        <authorList>
            <person name="Kim W."/>
            <person name="Song I."/>
            <person name="Jeong J.-H."/>
            <person name="Kim D."/>
            <person name="Kim S."/>
            <person name="Ryu S."/>
            <person name="Song J.Y."/>
            <person name="Lee S.K."/>
        </authorList>
    </citation>
    <scope>NUCLEOTIDE SEQUENCE [LARGE SCALE GENOMIC DNA]</scope>
    <source>
        <tissue evidence="2">Muscle</tissue>
    </source>
</reference>
<dbReference type="EMBL" id="SRLO01000434">
    <property type="protein sequence ID" value="TNN56227.1"/>
    <property type="molecule type" value="Genomic_DNA"/>
</dbReference>
<feature type="compositionally biased region" description="Basic and acidic residues" evidence="1">
    <location>
        <begin position="235"/>
        <end position="255"/>
    </location>
</feature>
<feature type="compositionally biased region" description="Low complexity" evidence="1">
    <location>
        <begin position="111"/>
        <end position="128"/>
    </location>
</feature>
<gene>
    <name evidence="2" type="ORF">EYF80_033603</name>
</gene>
<keyword evidence="3" id="KW-1185">Reference proteome</keyword>
<accession>A0A4Z2GRM6</accession>
<feature type="region of interest" description="Disordered" evidence="1">
    <location>
        <begin position="235"/>
        <end position="256"/>
    </location>
</feature>
<comment type="caution">
    <text evidence="2">The sequence shown here is derived from an EMBL/GenBank/DDBJ whole genome shotgun (WGS) entry which is preliminary data.</text>
</comment>
<sequence length="326" mass="36037">MDANSSLVRAGKRLLTAGSLAGRIDCVTAWARHTLPGREVLFPQVADEMETLHAVVSLPVLYFNSCSRIPFTLDTQQIVCIDLRSAKTMRRRCRRRSGSPPRPARDPQGRAPPLDLRALGLPLPAPGLVSQRLPVHPQPASREETQTDPEARRGLVFAQLSLDERHLGVRGHAGQVASEPHEFAAVAGQQPKTLRVIRTADGSEVGVNPPAVLLSLGPGLLLRDVDVLGKSCRRAEEEQDSAKVEGEQRRDEDAKRRRGRISWEPLCFASGARLTFKPKVDKRTHRSPLIGPRGYREFSSCLHSEGSTLWESGFGKRKNWRDNALI</sequence>
<evidence type="ECO:0000313" key="2">
    <source>
        <dbReference type="EMBL" id="TNN56227.1"/>
    </source>
</evidence>
<evidence type="ECO:0000313" key="3">
    <source>
        <dbReference type="Proteomes" id="UP000314294"/>
    </source>
</evidence>
<feature type="compositionally biased region" description="Basic and acidic residues" evidence="1">
    <location>
        <begin position="141"/>
        <end position="150"/>
    </location>
</feature>
<name>A0A4Z2GRM6_9TELE</name>
<dbReference type="AlphaFoldDB" id="A0A4Z2GRM6"/>